<name>A0A918P2G8_9ACTN</name>
<accession>A0A918P2G8</accession>
<evidence type="ECO:0000313" key="3">
    <source>
        <dbReference type="Proteomes" id="UP000619244"/>
    </source>
</evidence>
<comment type="caution">
    <text evidence="2">The sequence shown here is derived from an EMBL/GenBank/DDBJ whole genome shotgun (WGS) entry which is preliminary data.</text>
</comment>
<keyword evidence="1" id="KW-0812">Transmembrane</keyword>
<dbReference type="Proteomes" id="UP000619244">
    <property type="component" value="Unassembled WGS sequence"/>
</dbReference>
<feature type="transmembrane region" description="Helical" evidence="1">
    <location>
        <begin position="34"/>
        <end position="53"/>
    </location>
</feature>
<gene>
    <name evidence="2" type="ORF">GCM10010358_79640</name>
</gene>
<dbReference type="AlphaFoldDB" id="A0A918P2G8"/>
<proteinExistence type="predicted"/>
<reference evidence="2" key="1">
    <citation type="journal article" date="2014" name="Int. J. Syst. Evol. Microbiol.">
        <title>Complete genome sequence of Corynebacterium casei LMG S-19264T (=DSM 44701T), isolated from a smear-ripened cheese.</title>
        <authorList>
            <consortium name="US DOE Joint Genome Institute (JGI-PGF)"/>
            <person name="Walter F."/>
            <person name="Albersmeier A."/>
            <person name="Kalinowski J."/>
            <person name="Ruckert C."/>
        </authorList>
    </citation>
    <scope>NUCLEOTIDE SEQUENCE</scope>
    <source>
        <strain evidence="2">JCM 4790</strain>
    </source>
</reference>
<organism evidence="2 3">
    <name type="scientific">Streptomyces minutiscleroticus</name>
    <dbReference type="NCBI Taxonomy" id="68238"/>
    <lineage>
        <taxon>Bacteria</taxon>
        <taxon>Bacillati</taxon>
        <taxon>Actinomycetota</taxon>
        <taxon>Actinomycetes</taxon>
        <taxon>Kitasatosporales</taxon>
        <taxon>Streptomycetaceae</taxon>
        <taxon>Streptomyces</taxon>
    </lineage>
</organism>
<evidence type="ECO:0000256" key="1">
    <source>
        <dbReference type="SAM" id="Phobius"/>
    </source>
</evidence>
<keyword evidence="3" id="KW-1185">Reference proteome</keyword>
<protein>
    <recommendedName>
        <fullName evidence="4">Sodium:neurotransmitter symporter</fullName>
    </recommendedName>
</protein>
<keyword evidence="1" id="KW-0472">Membrane</keyword>
<evidence type="ECO:0000313" key="2">
    <source>
        <dbReference type="EMBL" id="GGY15827.1"/>
    </source>
</evidence>
<dbReference type="EMBL" id="BMVU01000103">
    <property type="protein sequence ID" value="GGY15827.1"/>
    <property type="molecule type" value="Genomic_DNA"/>
</dbReference>
<keyword evidence="1" id="KW-1133">Transmembrane helix</keyword>
<evidence type="ECO:0008006" key="4">
    <source>
        <dbReference type="Google" id="ProtNLM"/>
    </source>
</evidence>
<reference evidence="2" key="2">
    <citation type="submission" date="2020-09" db="EMBL/GenBank/DDBJ databases">
        <authorList>
            <person name="Sun Q."/>
            <person name="Ohkuma M."/>
        </authorList>
    </citation>
    <scope>NUCLEOTIDE SEQUENCE</scope>
    <source>
        <strain evidence="2">JCM 4790</strain>
    </source>
</reference>
<sequence>MRTAAVIASALIALLCGVALLCLGLEDAGGGRPRAVLPIVLGTVLTVGGLLFLRKGFKR</sequence>